<reference evidence="4" key="1">
    <citation type="journal article" date="2019" name="Int. J. Syst. Evol. Microbiol.">
        <title>The Global Catalogue of Microorganisms (GCM) 10K type strain sequencing project: providing services to taxonomists for standard genome sequencing and annotation.</title>
        <authorList>
            <consortium name="The Broad Institute Genomics Platform"/>
            <consortium name="The Broad Institute Genome Sequencing Center for Infectious Disease"/>
            <person name="Wu L."/>
            <person name="Ma J."/>
        </authorList>
    </citation>
    <scope>NUCLEOTIDE SEQUENCE [LARGE SCALE GENOMIC DNA]</scope>
    <source>
        <strain evidence="4">KCTC 42742</strain>
    </source>
</reference>
<dbReference type="PANTHER" id="PTHR12526">
    <property type="entry name" value="GLYCOSYLTRANSFERASE"/>
    <property type="match status" value="1"/>
</dbReference>
<evidence type="ECO:0000259" key="1">
    <source>
        <dbReference type="Pfam" id="PF00534"/>
    </source>
</evidence>
<feature type="domain" description="Glycosyl transferase family 1" evidence="1">
    <location>
        <begin position="174"/>
        <end position="337"/>
    </location>
</feature>
<protein>
    <submittedName>
        <fullName evidence="3">Glycosyltransferase family 4 protein</fullName>
        <ecNumber evidence="3">2.4.-.-</ecNumber>
    </submittedName>
</protein>
<comment type="caution">
    <text evidence="3">The sequence shown here is derived from an EMBL/GenBank/DDBJ whole genome shotgun (WGS) entry which is preliminary data.</text>
</comment>
<dbReference type="EMBL" id="JBHRXN010000011">
    <property type="protein sequence ID" value="MFC3531710.1"/>
    <property type="molecule type" value="Genomic_DNA"/>
</dbReference>
<proteinExistence type="predicted"/>
<sequence>MADQLLTILHTESSVGWGGQEHRTFKEMVGLKKLGHRILLLTRAGARLAARAREAGIETFEIPIYNAFDMRAMWRIYKLIKAQRVDVVNTHSGHDSILGGLAGRLAGIKVVRTRHLALPITSKLTYSVLPHHVVSVSNFVRSYLIAAGIPDEQVSTVYTGVDPEQLKVDGEPSLRRELGLPDHARLVLTVAIMRTEKGHRFTIQAAPRILAACPDTYFIFAGDGPLFDELKGQVAAAGLAERIRFLGLRRDIANVLASCDLFLLPTEQEALGTAFIEAMAMGLPVIGTNVDGVPEVVHDGVNGLLIKPSDPQSLGDAVIRLLSDDPLRQQMAAKSRELVAAQFYVDVMSRNMQTLLRKVVAQGEGNGAR</sequence>
<dbReference type="InterPro" id="IPR028098">
    <property type="entry name" value="Glyco_trans_4-like_N"/>
</dbReference>
<dbReference type="CDD" id="cd03801">
    <property type="entry name" value="GT4_PimA-like"/>
    <property type="match status" value="1"/>
</dbReference>
<dbReference type="SUPFAM" id="SSF53756">
    <property type="entry name" value="UDP-Glycosyltransferase/glycogen phosphorylase"/>
    <property type="match status" value="1"/>
</dbReference>
<dbReference type="PANTHER" id="PTHR12526:SF638">
    <property type="entry name" value="SPORE COAT PROTEIN SA"/>
    <property type="match status" value="1"/>
</dbReference>
<evidence type="ECO:0000313" key="4">
    <source>
        <dbReference type="Proteomes" id="UP001595741"/>
    </source>
</evidence>
<keyword evidence="3" id="KW-0328">Glycosyltransferase</keyword>
<dbReference type="EC" id="2.4.-.-" evidence="3"/>
<keyword evidence="3" id="KW-0808">Transferase</keyword>
<dbReference type="InterPro" id="IPR001296">
    <property type="entry name" value="Glyco_trans_1"/>
</dbReference>
<feature type="domain" description="Glycosyltransferase subfamily 4-like N-terminal" evidence="2">
    <location>
        <begin position="17"/>
        <end position="165"/>
    </location>
</feature>
<dbReference type="Pfam" id="PF13439">
    <property type="entry name" value="Glyco_transf_4"/>
    <property type="match status" value="1"/>
</dbReference>
<organism evidence="3 4">
    <name type="scientific">Vogesella facilis</name>
    <dbReference type="NCBI Taxonomy" id="1655232"/>
    <lineage>
        <taxon>Bacteria</taxon>
        <taxon>Pseudomonadati</taxon>
        <taxon>Pseudomonadota</taxon>
        <taxon>Betaproteobacteria</taxon>
        <taxon>Neisseriales</taxon>
        <taxon>Chromobacteriaceae</taxon>
        <taxon>Vogesella</taxon>
    </lineage>
</organism>
<dbReference type="Proteomes" id="UP001595741">
    <property type="component" value="Unassembled WGS sequence"/>
</dbReference>
<accession>A0ABV7RBX5</accession>
<name>A0ABV7RBX5_9NEIS</name>
<dbReference type="Gene3D" id="3.40.50.2000">
    <property type="entry name" value="Glycogen Phosphorylase B"/>
    <property type="match status" value="2"/>
</dbReference>
<dbReference type="GO" id="GO:0016757">
    <property type="term" value="F:glycosyltransferase activity"/>
    <property type="evidence" value="ECO:0007669"/>
    <property type="project" value="UniProtKB-KW"/>
</dbReference>
<dbReference type="RefSeq" id="WP_386089522.1">
    <property type="nucleotide sequence ID" value="NZ_JBHRXN010000011.1"/>
</dbReference>
<evidence type="ECO:0000259" key="2">
    <source>
        <dbReference type="Pfam" id="PF13439"/>
    </source>
</evidence>
<dbReference type="Pfam" id="PF00534">
    <property type="entry name" value="Glycos_transf_1"/>
    <property type="match status" value="1"/>
</dbReference>
<gene>
    <name evidence="3" type="ORF">ACFOLG_05875</name>
</gene>
<evidence type="ECO:0000313" key="3">
    <source>
        <dbReference type="EMBL" id="MFC3531710.1"/>
    </source>
</evidence>
<keyword evidence="4" id="KW-1185">Reference proteome</keyword>